<comment type="caution">
    <text evidence="1">The sequence shown here is derived from an EMBL/GenBank/DDBJ whole genome shotgun (WGS) entry which is preliminary data.</text>
</comment>
<dbReference type="EMBL" id="JAAGOA010000006">
    <property type="protein sequence ID" value="NEE00673.1"/>
    <property type="molecule type" value="Genomic_DNA"/>
</dbReference>
<evidence type="ECO:0000313" key="1">
    <source>
        <dbReference type="EMBL" id="NEE00673.1"/>
    </source>
</evidence>
<organism evidence="1 2">
    <name type="scientific">Phytoactinopolyspora halotolerans</name>
    <dbReference type="NCBI Taxonomy" id="1981512"/>
    <lineage>
        <taxon>Bacteria</taxon>
        <taxon>Bacillati</taxon>
        <taxon>Actinomycetota</taxon>
        <taxon>Actinomycetes</taxon>
        <taxon>Jiangellales</taxon>
        <taxon>Jiangellaceae</taxon>
        <taxon>Phytoactinopolyspora</taxon>
    </lineage>
</organism>
<dbReference type="RefSeq" id="WP_163736777.1">
    <property type="nucleotide sequence ID" value="NZ_JAAGOA010000006.1"/>
</dbReference>
<proteinExistence type="predicted"/>
<gene>
    <name evidence="1" type="ORF">G1H10_10885</name>
</gene>
<name>A0A6L9S6R8_9ACTN</name>
<accession>A0A6L9S6R8</accession>
<reference evidence="1 2" key="1">
    <citation type="submission" date="2020-02" db="EMBL/GenBank/DDBJ databases">
        <authorList>
            <person name="Li X.-J."/>
            <person name="Han X.-M."/>
        </authorList>
    </citation>
    <scope>NUCLEOTIDE SEQUENCE [LARGE SCALE GENOMIC DNA]</scope>
    <source>
        <strain evidence="1 2">CCTCC AB 2017055</strain>
    </source>
</reference>
<protein>
    <submittedName>
        <fullName evidence="1">NYN domain-containing protein</fullName>
    </submittedName>
</protein>
<evidence type="ECO:0000313" key="2">
    <source>
        <dbReference type="Proteomes" id="UP000475214"/>
    </source>
</evidence>
<sequence length="240" mass="26697">MLPPAGPPGTAGFSLSTPVLAYVVIDYQNIHLTAHDLFMSRRTPLKGSQIHPAAFAERILAVRPHQGPGSARVPAVILHEVLVFRGQPRSDRELRMYSVVEAQRAEWSQDDRVKLFFRPLKYPRRWPDEPAREKGIDVELALMVLTTAEDTRSSVVILATHDTDLEPALKVAFQRKGQGVQLETAGWLGGRRLAGDLNLRHTRLDAADFKLAVDPKDYSARARKAGQKRRVMPLGVTPSS</sequence>
<dbReference type="Gene3D" id="3.40.50.1010">
    <property type="entry name" value="5'-nuclease"/>
    <property type="match status" value="1"/>
</dbReference>
<keyword evidence="2" id="KW-1185">Reference proteome</keyword>
<dbReference type="Proteomes" id="UP000475214">
    <property type="component" value="Unassembled WGS sequence"/>
</dbReference>
<dbReference type="AlphaFoldDB" id="A0A6L9S6R8"/>